<proteinExistence type="inferred from homology"/>
<reference evidence="7 8" key="1">
    <citation type="submission" date="2023-11" db="EMBL/GenBank/DDBJ databases">
        <authorList>
            <person name="Hedman E."/>
            <person name="Englund M."/>
            <person name="Stromberg M."/>
            <person name="Nyberg Akerstrom W."/>
            <person name="Nylinder S."/>
            <person name="Jareborg N."/>
            <person name="Kallberg Y."/>
            <person name="Kronander E."/>
        </authorList>
    </citation>
    <scope>NUCLEOTIDE SEQUENCE [LARGE SCALE GENOMIC DNA]</scope>
</reference>
<keyword evidence="8" id="KW-1185">Reference proteome</keyword>
<dbReference type="GO" id="GO:0007165">
    <property type="term" value="P:signal transduction"/>
    <property type="evidence" value="ECO:0007669"/>
    <property type="project" value="UniProtKB-KW"/>
</dbReference>
<feature type="transmembrane region" description="Helical" evidence="6">
    <location>
        <begin position="195"/>
        <end position="221"/>
    </location>
</feature>
<organism evidence="7 8">
    <name type="scientific">Parnassius mnemosyne</name>
    <name type="common">clouded apollo</name>
    <dbReference type="NCBI Taxonomy" id="213953"/>
    <lineage>
        <taxon>Eukaryota</taxon>
        <taxon>Metazoa</taxon>
        <taxon>Ecdysozoa</taxon>
        <taxon>Arthropoda</taxon>
        <taxon>Hexapoda</taxon>
        <taxon>Insecta</taxon>
        <taxon>Pterygota</taxon>
        <taxon>Neoptera</taxon>
        <taxon>Endopterygota</taxon>
        <taxon>Lepidoptera</taxon>
        <taxon>Glossata</taxon>
        <taxon>Ditrysia</taxon>
        <taxon>Papilionoidea</taxon>
        <taxon>Papilionidae</taxon>
        <taxon>Parnassiinae</taxon>
        <taxon>Parnassini</taxon>
        <taxon>Parnassius</taxon>
        <taxon>Driopa</taxon>
    </lineage>
</organism>
<dbReference type="AlphaFoldDB" id="A0AAV1K8Y6"/>
<feature type="transmembrane region" description="Helical" evidence="6">
    <location>
        <begin position="389"/>
        <end position="416"/>
    </location>
</feature>
<keyword evidence="3 6" id="KW-0812">Transmembrane</keyword>
<comment type="caution">
    <text evidence="7">The sequence shown here is derived from an EMBL/GenBank/DDBJ whole genome shotgun (WGS) entry which is preliminary data.</text>
</comment>
<evidence type="ECO:0000256" key="4">
    <source>
        <dbReference type="ARBA" id="ARBA00022989"/>
    </source>
</evidence>
<comment type="function">
    <text evidence="6">Gustatory receptor which mediates acceptance or avoidance behavior, depending on its substrates.</text>
</comment>
<dbReference type="GO" id="GO:0005886">
    <property type="term" value="C:plasma membrane"/>
    <property type="evidence" value="ECO:0007669"/>
    <property type="project" value="UniProtKB-SubCell"/>
</dbReference>
<dbReference type="Pfam" id="PF08395">
    <property type="entry name" value="7tm_7"/>
    <property type="match status" value="1"/>
</dbReference>
<sequence length="423" mass="49604">MFYLSDYRSISNQIKPIITNIDKNVFTLTITNENNRINSENEILRAAKPLIYVVSLFGQQTVRFFKNEASKVKAVLKLYSLLLIAAIISLAVLLPPISWSDTRDDPPLNILTKTYVCLQVIEVVYSICIISIWNNGTYVELFKKLNNVDEHYGIGKKVFLKRRFTVILLIFLPTLQVSLTSWLRKFHINNLMTQLTFTILVLQGMFCIYILLNMYLHLLILNSILINKITKMPFGRKFIFQDLLFNKLVKKIFLNNHQMHKNYCWYEIMKIYDKISDCFSLFNQIYSEQVLIMFNTWLLSTILAICRVISPTIKYSQVYKSDILRYSSISFRPLMLVKFSEIFIQERKKTMMIILHIMAHEDLDADYFKQVQTMADLVRTKKLEISANVFTVHIPIVLNFAGRAISYIVLMIQYFYMHVVTSS</sequence>
<evidence type="ECO:0000313" key="8">
    <source>
        <dbReference type="Proteomes" id="UP001314205"/>
    </source>
</evidence>
<evidence type="ECO:0000256" key="1">
    <source>
        <dbReference type="ARBA" id="ARBA00004651"/>
    </source>
</evidence>
<comment type="subcellular location">
    <subcellularLocation>
        <location evidence="1 6">Cell membrane</location>
        <topology evidence="1 6">Multi-pass membrane protein</topology>
    </subcellularLocation>
</comment>
<name>A0AAV1K8Y6_9NEOP</name>
<gene>
    <name evidence="7" type="ORF">PARMNEM_LOCUS1408</name>
</gene>
<dbReference type="InterPro" id="IPR013604">
    <property type="entry name" value="7TM_chemorcpt"/>
</dbReference>
<evidence type="ECO:0000256" key="5">
    <source>
        <dbReference type="ARBA" id="ARBA00023136"/>
    </source>
</evidence>
<dbReference type="GO" id="GO:0050909">
    <property type="term" value="P:sensory perception of taste"/>
    <property type="evidence" value="ECO:0007669"/>
    <property type="project" value="InterPro"/>
</dbReference>
<accession>A0AAV1K8Y6</accession>
<dbReference type="Proteomes" id="UP001314205">
    <property type="component" value="Unassembled WGS sequence"/>
</dbReference>
<keyword evidence="5 6" id="KW-0472">Membrane</keyword>
<evidence type="ECO:0000256" key="6">
    <source>
        <dbReference type="RuleBase" id="RU363108"/>
    </source>
</evidence>
<keyword evidence="6" id="KW-0807">Transducer</keyword>
<evidence type="ECO:0000313" key="7">
    <source>
        <dbReference type="EMBL" id="CAK1579473.1"/>
    </source>
</evidence>
<protein>
    <recommendedName>
        <fullName evidence="6">Gustatory receptor</fullName>
    </recommendedName>
</protein>
<evidence type="ECO:0000256" key="3">
    <source>
        <dbReference type="ARBA" id="ARBA00022692"/>
    </source>
</evidence>
<feature type="transmembrane region" description="Helical" evidence="6">
    <location>
        <begin position="78"/>
        <end position="98"/>
    </location>
</feature>
<keyword evidence="4 6" id="KW-1133">Transmembrane helix</keyword>
<keyword evidence="2 6" id="KW-1003">Cell membrane</keyword>
<evidence type="ECO:0000256" key="2">
    <source>
        <dbReference type="ARBA" id="ARBA00022475"/>
    </source>
</evidence>
<dbReference type="EMBL" id="CAVLGL010000002">
    <property type="protein sequence ID" value="CAK1579473.1"/>
    <property type="molecule type" value="Genomic_DNA"/>
</dbReference>
<comment type="similarity">
    <text evidence="6">Belongs to the insect chemoreceptor superfamily. Gustatory receptor (GR) family.</text>
</comment>
<feature type="transmembrane region" description="Helical" evidence="6">
    <location>
        <begin position="164"/>
        <end position="183"/>
    </location>
</feature>
<keyword evidence="6" id="KW-0675">Receptor</keyword>
<comment type="caution">
    <text evidence="6">Lacks conserved residue(s) required for the propagation of feature annotation.</text>
</comment>
<feature type="transmembrane region" description="Helical" evidence="6">
    <location>
        <begin position="110"/>
        <end position="133"/>
    </location>
</feature>